<protein>
    <submittedName>
        <fullName evidence="1">Uncharacterized protein</fullName>
    </submittedName>
</protein>
<organism evidence="1">
    <name type="scientific">candidate division CPR1 bacterium ADurb.Bin160</name>
    <dbReference type="NCBI Taxonomy" id="1852826"/>
    <lineage>
        <taxon>Bacteria</taxon>
        <taxon>candidate division CPR1</taxon>
    </lineage>
</organism>
<reference evidence="1" key="1">
    <citation type="submission" date="2017-02" db="EMBL/GenBank/DDBJ databases">
        <title>Delving into the versatile metabolic prowess of the omnipresent phylum Bacteroidetes.</title>
        <authorList>
            <person name="Nobu M.K."/>
            <person name="Mei R."/>
            <person name="Narihiro T."/>
            <person name="Kuroda K."/>
            <person name="Liu W.-T."/>
        </authorList>
    </citation>
    <scope>NUCLEOTIDE SEQUENCE</scope>
    <source>
        <strain evidence="1">ADurb.Bin160</strain>
    </source>
</reference>
<comment type="caution">
    <text evidence="1">The sequence shown here is derived from an EMBL/GenBank/DDBJ whole genome shotgun (WGS) entry which is preliminary data.</text>
</comment>
<dbReference type="AlphaFoldDB" id="A0A1V5ZL01"/>
<name>A0A1V5ZL01_9BACT</name>
<dbReference type="Proteomes" id="UP000485621">
    <property type="component" value="Unassembled WGS sequence"/>
</dbReference>
<gene>
    <name evidence="1" type="ORF">BWY04_01227</name>
</gene>
<sequence length="81" mass="9356">MAKQILIEDCKDCPFLIEFYGEINPDNVYKNIANCDFSGYRCSKLNKIISKTKEKIIGIKKECPLTDYISEEKEVISSEQK</sequence>
<dbReference type="EMBL" id="MWDB01000034">
    <property type="protein sequence ID" value="OQB40716.1"/>
    <property type="molecule type" value="Genomic_DNA"/>
</dbReference>
<evidence type="ECO:0000313" key="1">
    <source>
        <dbReference type="EMBL" id="OQB40716.1"/>
    </source>
</evidence>
<proteinExistence type="predicted"/>
<accession>A0A1V5ZL01</accession>